<feature type="transmembrane region" description="Helical" evidence="7">
    <location>
        <begin position="337"/>
        <end position="363"/>
    </location>
</feature>
<dbReference type="Proteomes" id="UP000233618">
    <property type="component" value="Unassembled WGS sequence"/>
</dbReference>
<dbReference type="InterPro" id="IPR020846">
    <property type="entry name" value="MFS_dom"/>
</dbReference>
<comment type="similarity">
    <text evidence="2">Belongs to the major facilitator superfamily.</text>
</comment>
<keyword evidence="6 7" id="KW-0472">Membrane</keyword>
<sequence length="415" mass="45032">MGNTNNIQGITNIKLIKWLTYMMFLMFAMTTDAVGVIIPEVMKTFDLNMTAAGLLHYGPMTAIALAGIFLGFLADKLGRKKTIILGLLLFVVNSYLFIIGNAFAFFLTLMVISGAAIGIFKTGALALIGDITKSTKEHTSTMNAVEGFFGVGAIIGPFIVSYFLTRGVDWKWLYVVAASLCVVLILIAVKVKYPETQKKSGEAINIRRTFAMIKDPYAFGFSMGAFLYVSVEAAIYVWMPTLIKGYDGSLLFIATYALPIFFILRAGGRFLGAWMMSRFNWAVVLSLFSFAILVCFVGSMLLGVEATVFLLPLSGLFMSVIYPTINSKGISCFPKSSHGAVAGVILFFTAAGAALGPLAMGAISDAFGSDAKYGFMLATVFAVMLFAGTVYNLIVDPTKKRLQDLDLSEYMIEKA</sequence>
<comment type="caution">
    <text evidence="9">The sequence shown here is derived from an EMBL/GenBank/DDBJ whole genome shotgun (WGS) entry which is preliminary data.</text>
</comment>
<feature type="transmembrane region" description="Helical" evidence="7">
    <location>
        <begin position="54"/>
        <end position="73"/>
    </location>
</feature>
<evidence type="ECO:0000256" key="1">
    <source>
        <dbReference type="ARBA" id="ARBA00004127"/>
    </source>
</evidence>
<dbReference type="SUPFAM" id="SSF103473">
    <property type="entry name" value="MFS general substrate transporter"/>
    <property type="match status" value="1"/>
</dbReference>
<dbReference type="PROSITE" id="PS50850">
    <property type="entry name" value="MFS"/>
    <property type="match status" value="1"/>
</dbReference>
<dbReference type="GO" id="GO:0012505">
    <property type="term" value="C:endomembrane system"/>
    <property type="evidence" value="ECO:0007669"/>
    <property type="project" value="UniProtKB-SubCell"/>
</dbReference>
<keyword evidence="10" id="KW-1185">Reference proteome</keyword>
<feature type="transmembrane region" description="Helical" evidence="7">
    <location>
        <begin position="85"/>
        <end position="106"/>
    </location>
</feature>
<dbReference type="Pfam" id="PF07690">
    <property type="entry name" value="MFS_1"/>
    <property type="match status" value="1"/>
</dbReference>
<dbReference type="InterPro" id="IPR051788">
    <property type="entry name" value="MFS_Transporter"/>
</dbReference>
<evidence type="ECO:0000313" key="10">
    <source>
        <dbReference type="Proteomes" id="UP000233618"/>
    </source>
</evidence>
<proteinExistence type="inferred from homology"/>
<feature type="transmembrane region" description="Helical" evidence="7">
    <location>
        <begin position="170"/>
        <end position="189"/>
    </location>
</feature>
<evidence type="ECO:0000256" key="3">
    <source>
        <dbReference type="ARBA" id="ARBA00022448"/>
    </source>
</evidence>
<feature type="transmembrane region" description="Helical" evidence="7">
    <location>
        <begin position="308"/>
        <end position="325"/>
    </location>
</feature>
<dbReference type="RefSeq" id="WP_101308205.1">
    <property type="nucleotide sequence ID" value="NZ_CAXXEE010000003.1"/>
</dbReference>
<keyword evidence="5 7" id="KW-1133">Transmembrane helix</keyword>
<feature type="transmembrane region" description="Helical" evidence="7">
    <location>
        <begin position="375"/>
        <end position="394"/>
    </location>
</feature>
<organism evidence="9 10">
    <name type="scientific">Labilibaculum manganireducens</name>
    <dbReference type="NCBI Taxonomy" id="1940525"/>
    <lineage>
        <taxon>Bacteria</taxon>
        <taxon>Pseudomonadati</taxon>
        <taxon>Bacteroidota</taxon>
        <taxon>Bacteroidia</taxon>
        <taxon>Marinilabiliales</taxon>
        <taxon>Marinifilaceae</taxon>
        <taxon>Labilibaculum</taxon>
    </lineage>
</organism>
<dbReference type="InterPro" id="IPR011701">
    <property type="entry name" value="MFS"/>
</dbReference>
<dbReference type="InterPro" id="IPR005829">
    <property type="entry name" value="Sugar_transporter_CS"/>
</dbReference>
<keyword evidence="4 7" id="KW-0812">Transmembrane</keyword>
<evidence type="ECO:0000256" key="7">
    <source>
        <dbReference type="SAM" id="Phobius"/>
    </source>
</evidence>
<evidence type="ECO:0000313" key="9">
    <source>
        <dbReference type="EMBL" id="PKQ69161.1"/>
    </source>
</evidence>
<gene>
    <name evidence="9" type="ORF">BZG01_02315</name>
</gene>
<comment type="subcellular location">
    <subcellularLocation>
        <location evidence="1">Endomembrane system</location>
        <topology evidence="1">Multi-pass membrane protein</topology>
    </subcellularLocation>
</comment>
<feature type="transmembrane region" description="Helical" evidence="7">
    <location>
        <begin position="112"/>
        <end position="132"/>
    </location>
</feature>
<name>A0A2N3IFS8_9BACT</name>
<feature type="transmembrane region" description="Helical" evidence="7">
    <location>
        <begin position="21"/>
        <end position="42"/>
    </location>
</feature>
<protein>
    <submittedName>
        <fullName evidence="9">MFS transporter</fullName>
    </submittedName>
</protein>
<feature type="transmembrane region" description="Helical" evidence="7">
    <location>
        <begin position="144"/>
        <end position="164"/>
    </location>
</feature>
<keyword evidence="3" id="KW-0813">Transport</keyword>
<dbReference type="InterPro" id="IPR036259">
    <property type="entry name" value="MFS_trans_sf"/>
</dbReference>
<feature type="transmembrane region" description="Helical" evidence="7">
    <location>
        <begin position="250"/>
        <end position="267"/>
    </location>
</feature>
<feature type="transmembrane region" description="Helical" evidence="7">
    <location>
        <begin position="217"/>
        <end position="238"/>
    </location>
</feature>
<reference evidence="9 10" key="1">
    <citation type="journal article" date="2017" name="Front. Microbiol.">
        <title>Labilibaculum manganireducens gen. nov., sp. nov. and Labilibaculum filiforme sp. nov., Novel Bacteroidetes Isolated from Subsurface Sediments of the Baltic Sea.</title>
        <authorList>
            <person name="Vandieken V."/>
            <person name="Marshall I.P."/>
            <person name="Niemann H."/>
            <person name="Engelen B."/>
            <person name="Cypionka H."/>
        </authorList>
    </citation>
    <scope>NUCLEOTIDE SEQUENCE [LARGE SCALE GENOMIC DNA]</scope>
    <source>
        <strain evidence="9 10">59.10-2M</strain>
    </source>
</reference>
<feature type="transmembrane region" description="Helical" evidence="7">
    <location>
        <begin position="279"/>
        <end position="302"/>
    </location>
</feature>
<evidence type="ECO:0000256" key="4">
    <source>
        <dbReference type="ARBA" id="ARBA00022692"/>
    </source>
</evidence>
<dbReference type="PANTHER" id="PTHR23514:SF3">
    <property type="entry name" value="BYPASS OF STOP CODON PROTEIN 6"/>
    <property type="match status" value="1"/>
</dbReference>
<dbReference type="EMBL" id="MVDE01000002">
    <property type="protein sequence ID" value="PKQ69161.1"/>
    <property type="molecule type" value="Genomic_DNA"/>
</dbReference>
<dbReference type="PROSITE" id="PS00216">
    <property type="entry name" value="SUGAR_TRANSPORT_1"/>
    <property type="match status" value="1"/>
</dbReference>
<dbReference type="GO" id="GO:0016020">
    <property type="term" value="C:membrane"/>
    <property type="evidence" value="ECO:0007669"/>
    <property type="project" value="InterPro"/>
</dbReference>
<evidence type="ECO:0000259" key="8">
    <source>
        <dbReference type="PROSITE" id="PS50850"/>
    </source>
</evidence>
<dbReference type="GO" id="GO:0022857">
    <property type="term" value="F:transmembrane transporter activity"/>
    <property type="evidence" value="ECO:0007669"/>
    <property type="project" value="InterPro"/>
</dbReference>
<evidence type="ECO:0000256" key="2">
    <source>
        <dbReference type="ARBA" id="ARBA00008335"/>
    </source>
</evidence>
<dbReference type="Gene3D" id="1.20.1250.20">
    <property type="entry name" value="MFS general substrate transporter like domains"/>
    <property type="match status" value="2"/>
</dbReference>
<feature type="domain" description="Major facilitator superfamily (MFS) profile" evidence="8">
    <location>
        <begin position="16"/>
        <end position="400"/>
    </location>
</feature>
<evidence type="ECO:0000256" key="6">
    <source>
        <dbReference type="ARBA" id="ARBA00023136"/>
    </source>
</evidence>
<dbReference type="AlphaFoldDB" id="A0A2N3IFS8"/>
<accession>A0A2N3IFS8</accession>
<evidence type="ECO:0000256" key="5">
    <source>
        <dbReference type="ARBA" id="ARBA00022989"/>
    </source>
</evidence>
<dbReference type="PANTHER" id="PTHR23514">
    <property type="entry name" value="BYPASS OF STOP CODON PROTEIN 6"/>
    <property type="match status" value="1"/>
</dbReference>